<evidence type="ECO:0000313" key="1">
    <source>
        <dbReference type="EMBL" id="KAH7908374.1"/>
    </source>
</evidence>
<accession>A0ACB8A5M4</accession>
<proteinExistence type="predicted"/>
<gene>
    <name evidence="1" type="ORF">BJ138DRAFT_360279</name>
</gene>
<name>A0ACB8A5M4_9AGAM</name>
<dbReference type="Proteomes" id="UP000790377">
    <property type="component" value="Unassembled WGS sequence"/>
</dbReference>
<organism evidence="1 2">
    <name type="scientific">Hygrophoropsis aurantiaca</name>
    <dbReference type="NCBI Taxonomy" id="72124"/>
    <lineage>
        <taxon>Eukaryota</taxon>
        <taxon>Fungi</taxon>
        <taxon>Dikarya</taxon>
        <taxon>Basidiomycota</taxon>
        <taxon>Agaricomycotina</taxon>
        <taxon>Agaricomycetes</taxon>
        <taxon>Agaricomycetidae</taxon>
        <taxon>Boletales</taxon>
        <taxon>Coniophorineae</taxon>
        <taxon>Hygrophoropsidaceae</taxon>
        <taxon>Hygrophoropsis</taxon>
    </lineage>
</organism>
<evidence type="ECO:0000313" key="2">
    <source>
        <dbReference type="Proteomes" id="UP000790377"/>
    </source>
</evidence>
<protein>
    <submittedName>
        <fullName evidence="1">Cytochrome P450</fullName>
    </submittedName>
</protein>
<reference evidence="1" key="1">
    <citation type="journal article" date="2021" name="New Phytol.">
        <title>Evolutionary innovations through gain and loss of genes in the ectomycorrhizal Boletales.</title>
        <authorList>
            <person name="Wu G."/>
            <person name="Miyauchi S."/>
            <person name="Morin E."/>
            <person name="Kuo A."/>
            <person name="Drula E."/>
            <person name="Varga T."/>
            <person name="Kohler A."/>
            <person name="Feng B."/>
            <person name="Cao Y."/>
            <person name="Lipzen A."/>
            <person name="Daum C."/>
            <person name="Hundley H."/>
            <person name="Pangilinan J."/>
            <person name="Johnson J."/>
            <person name="Barry K."/>
            <person name="LaButti K."/>
            <person name="Ng V."/>
            <person name="Ahrendt S."/>
            <person name="Min B."/>
            <person name="Choi I.G."/>
            <person name="Park H."/>
            <person name="Plett J.M."/>
            <person name="Magnuson J."/>
            <person name="Spatafora J.W."/>
            <person name="Nagy L.G."/>
            <person name="Henrissat B."/>
            <person name="Grigoriev I.V."/>
            <person name="Yang Z.L."/>
            <person name="Xu J."/>
            <person name="Martin F.M."/>
        </authorList>
    </citation>
    <scope>NUCLEOTIDE SEQUENCE</scope>
    <source>
        <strain evidence="1">ATCC 28755</strain>
    </source>
</reference>
<sequence>MVILLCSWTTKHINLYKLGSVLSDIQLSIAIVMEALFVQVLAAISTFLVIAVTMRLRAPGRIKYPPGPPAWPLIGSMFNNPATYPLAYKNWRAVYGPISYFRLLTQDVIVLNTREAANELLEKQSASYSDRPRQVMCGELMSWNRGIALCPAGARHRAYRKLVNSVLSADATKRAWSSHERAACAFVADLLLFSSYAASESTHPEASSESVKGRTSSGSEFISRLRHSIGTHAVEIIYGSEYTAEDGIEIEGGRGHLGMSARDAEDYIQNADEQHTLFTAAVLPFAYIVDWIPWLRYIPEATPFVHFKKIARQARRNLEALTWEPYLKARERIKCGCLQNSLVDVCFKSNPDPSPQEEECTAWAAMGAYTAGSDTTIAALTTVFLAASLNPEAQALAQLELDTIVGRERMPRLDDRPALPYVTAFVRECMRSVPSVPLGVPHRALNDDVLYGYFIPKGATVIANIRGMLHDPEVYSSPFTFNPARFLPRAGISTLPGIEGRAEPDLGSLPYGFGRRICPGMHMADSEVWIYTAMFLWAFNIKKSGADVSTGANHTVTQQPENWQSIKLSEGGIQCPIPFGVELAVRSEELKAVIQAEAV</sequence>
<comment type="caution">
    <text evidence="1">The sequence shown here is derived from an EMBL/GenBank/DDBJ whole genome shotgun (WGS) entry which is preliminary data.</text>
</comment>
<keyword evidence="2" id="KW-1185">Reference proteome</keyword>
<dbReference type="EMBL" id="MU267826">
    <property type="protein sequence ID" value="KAH7908374.1"/>
    <property type="molecule type" value="Genomic_DNA"/>
</dbReference>